<dbReference type="FunFam" id="3.40.50.11660:FF:000002">
    <property type="entry name" value="Alpha-(1,3)-fucosyltransferase"/>
    <property type="match status" value="1"/>
</dbReference>
<feature type="transmembrane region" description="Helical" evidence="12">
    <location>
        <begin position="516"/>
        <end position="534"/>
    </location>
</feature>
<evidence type="ECO:0000256" key="11">
    <source>
        <dbReference type="ARBA" id="ARBA00023180"/>
    </source>
</evidence>
<dbReference type="Pfam" id="PF17039">
    <property type="entry name" value="Glyco_tran_10_N"/>
    <property type="match status" value="1"/>
</dbReference>
<keyword evidence="9 12" id="KW-0333">Golgi apparatus</keyword>
<keyword evidence="11" id="KW-0325">Glycoprotein</keyword>
<dbReference type="InterPro" id="IPR055270">
    <property type="entry name" value="Glyco_tran_10_C"/>
</dbReference>
<keyword evidence="5 12" id="KW-0808">Transferase</keyword>
<dbReference type="GO" id="GO:0032580">
    <property type="term" value="C:Golgi cisterna membrane"/>
    <property type="evidence" value="ECO:0007669"/>
    <property type="project" value="UniProtKB-SubCell"/>
</dbReference>
<proteinExistence type="inferred from homology"/>
<evidence type="ECO:0000256" key="7">
    <source>
        <dbReference type="ARBA" id="ARBA00022968"/>
    </source>
</evidence>
<dbReference type="EMBL" id="JAKKPZ010000008">
    <property type="protein sequence ID" value="KAI1718243.1"/>
    <property type="molecule type" value="Genomic_DNA"/>
</dbReference>
<evidence type="ECO:0000256" key="6">
    <source>
        <dbReference type="ARBA" id="ARBA00022692"/>
    </source>
</evidence>
<dbReference type="InterPro" id="IPR031481">
    <property type="entry name" value="Glyco_tran_10_N"/>
</dbReference>
<accession>A0AAD4NB98</accession>
<feature type="domain" description="Fucosyltransferase N-terminal" evidence="14">
    <location>
        <begin position="78"/>
        <end position="193"/>
    </location>
</feature>
<dbReference type="PANTHER" id="PTHR48438">
    <property type="entry name" value="ALPHA-(1,3)-FUCOSYLTRANSFERASE C-RELATED"/>
    <property type="match status" value="1"/>
</dbReference>
<dbReference type="InterPro" id="IPR001503">
    <property type="entry name" value="Glyco_trans_10"/>
</dbReference>
<dbReference type="AlphaFoldDB" id="A0AAD4NB98"/>
<dbReference type="Gene3D" id="3.40.50.11660">
    <property type="entry name" value="Glycosyl transferase family 10, C-terminal domain"/>
    <property type="match status" value="1"/>
</dbReference>
<evidence type="ECO:0000256" key="10">
    <source>
        <dbReference type="ARBA" id="ARBA00023136"/>
    </source>
</evidence>
<feature type="domain" description="Fucosyltransferase C-terminal" evidence="13">
    <location>
        <begin position="220"/>
        <end position="401"/>
    </location>
</feature>
<dbReference type="PANTHER" id="PTHR48438:SF1">
    <property type="entry name" value="ALPHA-(1,3)-FUCOSYLTRANSFERASE C-RELATED"/>
    <property type="match status" value="1"/>
</dbReference>
<feature type="transmembrane region" description="Helical" evidence="12">
    <location>
        <begin position="575"/>
        <end position="596"/>
    </location>
</feature>
<keyword evidence="6 12" id="KW-0812">Transmembrane</keyword>
<feature type="transmembrane region" description="Helical" evidence="12">
    <location>
        <begin position="541"/>
        <end position="563"/>
    </location>
</feature>
<evidence type="ECO:0000256" key="3">
    <source>
        <dbReference type="ARBA" id="ARBA00008919"/>
    </source>
</evidence>
<keyword evidence="4 12" id="KW-0328">Glycosyltransferase</keyword>
<sequence>MTNSAHNHRYTPIPNHHYPQTTSTIATFLKRILLSSLLIVFIVIYMHATLFLVNWSKTAANISHRGVNKIVNQNGSVPIILAWTGFGFTNKMAIAPFVQQMCPYNCVYTDNRSDENVRHAAIIIYHIRDKIDFNEKDLPPPNSNRLNVFFQTESPLHVDWYGERLDKNYKKIPHDFFNITMTYSKKSDIFLPYDKFEPIDPKNTSPEEIWTEKEISDKVANKSKLVLLFVSHCHTISHREDYVKELRKHIKISEYGQCSGKSCVNDDRWHHAAGEDGGQACVFQEIEKHMFYLAFENAVCNYYVTEKFWQMKRLIVPIVLSRRSLRGLGVPEGSYIATEDFPSPKALAQHLKWLQKNRDEYMKYFAWTKDYKRSSGSNPLCDLCQLAVEGQKKKLSNIVDWWETDGQCEHGEPFLITAASCEILLHIAASWHIDSTTLGSWAIRYFDFTLICPLLLIVGIAYKKRALFIPYVLYKAILMFVAVSEFFLHVAASFYFVGYIHDAQPTYVPAVNAQQMRLADFSSICPLLLFLGVIYKTKSLFVPYVVYKIIFITVIAINSVILLVTSNDYEEYGKFLRGLGFMLVMAVQIGIIYAAYRFVSRIKKNGNAYAINIVNSINSNNYASHGAMRNKDCPNLFL</sequence>
<evidence type="ECO:0000256" key="4">
    <source>
        <dbReference type="ARBA" id="ARBA00022676"/>
    </source>
</evidence>
<evidence type="ECO:0000256" key="12">
    <source>
        <dbReference type="RuleBase" id="RU003832"/>
    </source>
</evidence>
<feature type="transmembrane region" description="Helical" evidence="12">
    <location>
        <begin position="32"/>
        <end position="55"/>
    </location>
</feature>
<evidence type="ECO:0000313" key="16">
    <source>
        <dbReference type="Proteomes" id="UP001201812"/>
    </source>
</evidence>
<keyword evidence="10 12" id="KW-0472">Membrane</keyword>
<comment type="caution">
    <text evidence="12">Lacks conserved residue(s) required for the propagation of feature annotation.</text>
</comment>
<evidence type="ECO:0000256" key="1">
    <source>
        <dbReference type="ARBA" id="ARBA00004447"/>
    </source>
</evidence>
<comment type="caution">
    <text evidence="15">The sequence shown here is derived from an EMBL/GenBank/DDBJ whole genome shotgun (WGS) entry which is preliminary data.</text>
</comment>
<name>A0AAD4NB98_9BILA</name>
<keyword evidence="7" id="KW-0735">Signal-anchor</keyword>
<organism evidence="15 16">
    <name type="scientific">Ditylenchus destructor</name>
    <dbReference type="NCBI Taxonomy" id="166010"/>
    <lineage>
        <taxon>Eukaryota</taxon>
        <taxon>Metazoa</taxon>
        <taxon>Ecdysozoa</taxon>
        <taxon>Nematoda</taxon>
        <taxon>Chromadorea</taxon>
        <taxon>Rhabditida</taxon>
        <taxon>Tylenchina</taxon>
        <taxon>Tylenchomorpha</taxon>
        <taxon>Sphaerularioidea</taxon>
        <taxon>Anguinidae</taxon>
        <taxon>Anguininae</taxon>
        <taxon>Ditylenchus</taxon>
    </lineage>
</organism>
<evidence type="ECO:0000256" key="2">
    <source>
        <dbReference type="ARBA" id="ARBA00004922"/>
    </source>
</evidence>
<gene>
    <name evidence="15" type="ORF">DdX_06663</name>
</gene>
<comment type="pathway">
    <text evidence="2">Protein modification; protein glycosylation.</text>
</comment>
<dbReference type="Pfam" id="PF00852">
    <property type="entry name" value="Glyco_transf_10"/>
    <property type="match status" value="1"/>
</dbReference>
<dbReference type="Proteomes" id="UP001201812">
    <property type="component" value="Unassembled WGS sequence"/>
</dbReference>
<comment type="subcellular location">
    <subcellularLocation>
        <location evidence="1 12">Golgi apparatus</location>
        <location evidence="1 12">Golgi stack membrane</location>
        <topology evidence="1 12">Single-pass type II membrane protein</topology>
    </subcellularLocation>
</comment>
<evidence type="ECO:0000259" key="14">
    <source>
        <dbReference type="Pfam" id="PF17039"/>
    </source>
</evidence>
<evidence type="ECO:0000256" key="9">
    <source>
        <dbReference type="ARBA" id="ARBA00023034"/>
    </source>
</evidence>
<feature type="transmembrane region" description="Helical" evidence="12">
    <location>
        <begin position="474"/>
        <end position="496"/>
    </location>
</feature>
<evidence type="ECO:0000256" key="8">
    <source>
        <dbReference type="ARBA" id="ARBA00022989"/>
    </source>
</evidence>
<dbReference type="EC" id="2.4.1.-" evidence="12"/>
<evidence type="ECO:0000313" key="15">
    <source>
        <dbReference type="EMBL" id="KAI1718243.1"/>
    </source>
</evidence>
<dbReference type="GO" id="GO:0008417">
    <property type="term" value="F:fucosyltransferase activity"/>
    <property type="evidence" value="ECO:0007669"/>
    <property type="project" value="InterPro"/>
</dbReference>
<evidence type="ECO:0000256" key="5">
    <source>
        <dbReference type="ARBA" id="ARBA00022679"/>
    </source>
</evidence>
<keyword evidence="16" id="KW-1185">Reference proteome</keyword>
<evidence type="ECO:0000259" key="13">
    <source>
        <dbReference type="Pfam" id="PF00852"/>
    </source>
</evidence>
<reference evidence="15" key="1">
    <citation type="submission" date="2022-01" db="EMBL/GenBank/DDBJ databases">
        <title>Genome Sequence Resource for Two Populations of Ditylenchus destructor, the Migratory Endoparasitic Phytonematode.</title>
        <authorList>
            <person name="Zhang H."/>
            <person name="Lin R."/>
            <person name="Xie B."/>
        </authorList>
    </citation>
    <scope>NUCLEOTIDE SEQUENCE</scope>
    <source>
        <strain evidence="15">BazhouSP</strain>
    </source>
</reference>
<keyword evidence="8 12" id="KW-1133">Transmembrane helix</keyword>
<protein>
    <recommendedName>
        <fullName evidence="12">Fucosyltransferase</fullName>
        <ecNumber evidence="12">2.4.1.-</ecNumber>
    </recommendedName>
</protein>
<dbReference type="InterPro" id="IPR038577">
    <property type="entry name" value="GT10-like_C_sf"/>
</dbReference>
<comment type="similarity">
    <text evidence="3 12">Belongs to the glycosyltransferase 10 family.</text>
</comment>
<feature type="transmembrane region" description="Helical" evidence="12">
    <location>
        <begin position="445"/>
        <end position="462"/>
    </location>
</feature>
<dbReference type="SUPFAM" id="SSF53756">
    <property type="entry name" value="UDP-Glycosyltransferase/glycogen phosphorylase"/>
    <property type="match status" value="1"/>
</dbReference>